<dbReference type="Pfam" id="PF00107">
    <property type="entry name" value="ADH_zinc_N"/>
    <property type="match status" value="1"/>
</dbReference>
<evidence type="ECO:0000313" key="4">
    <source>
        <dbReference type="EMBL" id="AFU60030.1"/>
    </source>
</evidence>
<evidence type="ECO:0000256" key="1">
    <source>
        <dbReference type="ARBA" id="ARBA00022857"/>
    </source>
</evidence>
<dbReference type="AlphaFoldDB" id="K0IJ35"/>
<dbReference type="InterPro" id="IPR036291">
    <property type="entry name" value="NAD(P)-bd_dom_sf"/>
</dbReference>
<dbReference type="GO" id="GO:0070402">
    <property type="term" value="F:NADPH binding"/>
    <property type="evidence" value="ECO:0007669"/>
    <property type="project" value="TreeGrafter"/>
</dbReference>
<dbReference type="SUPFAM" id="SSF50129">
    <property type="entry name" value="GroES-like"/>
    <property type="match status" value="1"/>
</dbReference>
<dbReference type="FunCoup" id="K0IJ35">
    <property type="interactions" value="21"/>
</dbReference>
<keyword evidence="5" id="KW-1185">Reference proteome</keyword>
<dbReference type="InterPro" id="IPR013154">
    <property type="entry name" value="ADH-like_N"/>
</dbReference>
<sequence>MKAVAFYEHGGLDVLQYRDFPDPVAAGKDTVVVDVEYCGVNHLDIWTRMGIAGKKIKLPHICGCDIVGTVKGQRVMVYPGASCRKCPQCKAGRETLCSEFAIIGGMSDWNGGYAEKVAVPARNVIKLPPVLKSETAATLAVSYLVAWNMLKANGAGRGKTILVYGATSGVGMATIQLAKALGAKKVITTVSGKEKHDFAKKLGAHHVIDRSNQNIAEEVKRIAPAGVDIVIDHVGAATWPTSISMLKQGGRMAVCGMTSGNDATVPVRMFYSKQIVMTGALLGTRAQLQELIKFVVRNKIQPVIDSIFPLQDAREAQSKMEAGLHAGKIILDCKPA</sequence>
<dbReference type="RefSeq" id="WP_015020564.1">
    <property type="nucleotide sequence ID" value="NC_018719.1"/>
</dbReference>
<dbReference type="InterPro" id="IPR020843">
    <property type="entry name" value="ER"/>
</dbReference>
<dbReference type="SUPFAM" id="SSF51735">
    <property type="entry name" value="NAD(P)-binding Rossmann-fold domains"/>
    <property type="match status" value="1"/>
</dbReference>
<dbReference type="EC" id="1.1.1.1" evidence="4"/>
<accession>K0IJ35</accession>
<dbReference type="BioCyc" id="CNIT1237085:G1324-3114-MONOMER"/>
<dbReference type="GO" id="GO:0016651">
    <property type="term" value="F:oxidoreductase activity, acting on NAD(P)H"/>
    <property type="evidence" value="ECO:0007669"/>
    <property type="project" value="TreeGrafter"/>
</dbReference>
<organism evidence="4 5">
    <name type="scientific">Nitrososphaera gargensis (strain Ga9.2)</name>
    <dbReference type="NCBI Taxonomy" id="1237085"/>
    <lineage>
        <taxon>Archaea</taxon>
        <taxon>Nitrososphaerota</taxon>
        <taxon>Nitrososphaeria</taxon>
        <taxon>Nitrososphaerales</taxon>
        <taxon>Nitrososphaeraceae</taxon>
        <taxon>Nitrososphaera</taxon>
    </lineage>
</organism>
<reference evidence="4 5" key="1">
    <citation type="journal article" date="2012" name="Environ. Microbiol.">
        <title>The genome of the ammonia-oxidizing Candidatus Nitrososphaera gargensis: insights into metabolic versatility and environmental adaptations.</title>
        <authorList>
            <person name="Spang A."/>
            <person name="Poehlein A."/>
            <person name="Offre P."/>
            <person name="Zumbragel S."/>
            <person name="Haider S."/>
            <person name="Rychlik N."/>
            <person name="Nowka B."/>
            <person name="Schmeisser C."/>
            <person name="Lebedeva E.V."/>
            <person name="Rattei T."/>
            <person name="Bohm C."/>
            <person name="Schmid M."/>
            <person name="Galushko A."/>
            <person name="Hatzenpichler R."/>
            <person name="Weinmaier T."/>
            <person name="Daniel R."/>
            <person name="Schleper C."/>
            <person name="Spieck E."/>
            <person name="Streit W."/>
            <person name="Wagner M."/>
        </authorList>
    </citation>
    <scope>NUCLEOTIDE SEQUENCE [LARGE SCALE GENOMIC DNA]</scope>
    <source>
        <strain evidence="5">Ga9.2</strain>
    </source>
</reference>
<proteinExistence type="predicted"/>
<dbReference type="HOGENOM" id="CLU_026673_3_4_2"/>
<keyword evidence="2 4" id="KW-0560">Oxidoreductase</keyword>
<gene>
    <name evidence="4" type="ordered locus">Ngar_c31140</name>
</gene>
<dbReference type="InterPro" id="IPR013149">
    <property type="entry name" value="ADH-like_C"/>
</dbReference>
<feature type="domain" description="Enoyl reductase (ER)" evidence="3">
    <location>
        <begin position="10"/>
        <end position="331"/>
    </location>
</feature>
<dbReference type="GeneID" id="13796924"/>
<evidence type="ECO:0000259" key="3">
    <source>
        <dbReference type="SMART" id="SM00829"/>
    </source>
</evidence>
<evidence type="ECO:0000313" key="5">
    <source>
        <dbReference type="Proteomes" id="UP000008037"/>
    </source>
</evidence>
<keyword evidence="1" id="KW-0521">NADP</keyword>
<evidence type="ECO:0000256" key="2">
    <source>
        <dbReference type="ARBA" id="ARBA00023002"/>
    </source>
</evidence>
<dbReference type="SMART" id="SM00829">
    <property type="entry name" value="PKS_ER"/>
    <property type="match status" value="1"/>
</dbReference>
<dbReference type="OrthoDB" id="8709at2157"/>
<dbReference type="InterPro" id="IPR011032">
    <property type="entry name" value="GroES-like_sf"/>
</dbReference>
<dbReference type="KEGG" id="nga:Ngar_c31140"/>
<protein>
    <submittedName>
        <fullName evidence="4">Putative alcohol dehydrogenase protein</fullName>
        <ecNumber evidence="4">1.1.1.1</ecNumber>
    </submittedName>
</protein>
<dbReference type="Gene3D" id="3.90.180.10">
    <property type="entry name" value="Medium-chain alcohol dehydrogenases, catalytic domain"/>
    <property type="match status" value="1"/>
</dbReference>
<name>K0IJ35_NITGG</name>
<dbReference type="EMBL" id="CP002408">
    <property type="protein sequence ID" value="AFU60030.1"/>
    <property type="molecule type" value="Genomic_DNA"/>
</dbReference>
<dbReference type="GO" id="GO:0004022">
    <property type="term" value="F:alcohol dehydrogenase (NAD+) activity"/>
    <property type="evidence" value="ECO:0007669"/>
    <property type="project" value="UniProtKB-EC"/>
</dbReference>
<dbReference type="Pfam" id="PF08240">
    <property type="entry name" value="ADH_N"/>
    <property type="match status" value="1"/>
</dbReference>
<dbReference type="InParanoid" id="K0IJ35"/>
<dbReference type="PANTHER" id="PTHR48106">
    <property type="entry name" value="QUINONE OXIDOREDUCTASE PIG3-RELATED"/>
    <property type="match status" value="1"/>
</dbReference>
<dbReference type="STRING" id="1237085.Ngar_c31140"/>
<dbReference type="Proteomes" id="UP000008037">
    <property type="component" value="Chromosome"/>
</dbReference>